<dbReference type="InterPro" id="IPR037066">
    <property type="entry name" value="Plug_dom_sf"/>
</dbReference>
<evidence type="ECO:0000256" key="2">
    <source>
        <dbReference type="ARBA" id="ARBA00009810"/>
    </source>
</evidence>
<evidence type="ECO:0000313" key="16">
    <source>
        <dbReference type="Proteomes" id="UP001206126"/>
    </source>
</evidence>
<evidence type="ECO:0000313" key="15">
    <source>
        <dbReference type="EMBL" id="MCS0808951.1"/>
    </source>
</evidence>
<feature type="chain" id="PRO_5047332883" evidence="12">
    <location>
        <begin position="29"/>
        <end position="933"/>
    </location>
</feature>
<dbReference type="PANTHER" id="PTHR47234:SF2">
    <property type="entry name" value="TONB-DEPENDENT RECEPTOR"/>
    <property type="match status" value="1"/>
</dbReference>
<dbReference type="Pfam" id="PF00593">
    <property type="entry name" value="TonB_dep_Rec_b-barrel"/>
    <property type="match status" value="1"/>
</dbReference>
<proteinExistence type="inferred from homology"/>
<keyword evidence="16" id="KW-1185">Reference proteome</keyword>
<evidence type="ECO:0000256" key="12">
    <source>
        <dbReference type="SAM" id="SignalP"/>
    </source>
</evidence>
<evidence type="ECO:0000259" key="14">
    <source>
        <dbReference type="Pfam" id="PF07715"/>
    </source>
</evidence>
<feature type="domain" description="TonB-dependent receptor-like beta-barrel" evidence="13">
    <location>
        <begin position="369"/>
        <end position="894"/>
    </location>
</feature>
<gene>
    <name evidence="15" type="ORF">NX774_13560</name>
</gene>
<evidence type="ECO:0000256" key="8">
    <source>
        <dbReference type="ARBA" id="ARBA00023170"/>
    </source>
</evidence>
<dbReference type="SUPFAM" id="SSF56935">
    <property type="entry name" value="Porins"/>
    <property type="match status" value="1"/>
</dbReference>
<protein>
    <submittedName>
        <fullName evidence="15">TonB-dependent receptor</fullName>
    </submittedName>
</protein>
<keyword evidence="9 10" id="KW-0998">Cell outer membrane</keyword>
<dbReference type="Gene3D" id="2.170.130.10">
    <property type="entry name" value="TonB-dependent receptor, plug domain"/>
    <property type="match status" value="1"/>
</dbReference>
<keyword evidence="5 10" id="KW-0812">Transmembrane</keyword>
<evidence type="ECO:0000256" key="6">
    <source>
        <dbReference type="ARBA" id="ARBA00023077"/>
    </source>
</evidence>
<name>A0ABT2DC91_9BURK</name>
<evidence type="ECO:0000256" key="7">
    <source>
        <dbReference type="ARBA" id="ARBA00023136"/>
    </source>
</evidence>
<evidence type="ECO:0000256" key="10">
    <source>
        <dbReference type="PROSITE-ProRule" id="PRU01360"/>
    </source>
</evidence>
<sequence>MTKETVLARSVRLIFAGSMALGVQAAWAQDQAAAEQPMARVEITGSSIKRIAAEASLPVQTFNQKDIQRSGVTSVTDFIQQLPVMQGFTVAADSVGGNGGGVTTASIHDVGSAYTLVLLNGRRIAPANSGTTIDVNSIPLSAVERIEVLTDGASALYGADAIAGVVNFILKKGAAPLTVDARITKPQHPGAKGKSYSISKGFGDLETDGYSLYLSASHQEEERMKAAQRDFAKTGIIDFRDPKSGQMLEFFNGSSRSIPPNVSVKYKNAAGSSKTVAINPYLKINGKCPAAHVDLGDGRCYFDYTTSIEISPEIKRDGIYANGEIKLGDTGFKAFATAAYNDAHVYATIAPYPAEFTLARSSPLFAKYVQPYLTAEQLSGFSSATVAYRLQDLGGRAYDYASQTTHVVAGIDGSAMGWDINSALTYSKNHSPQNYVGGFPLADKFDAALAAGTIDPFPYALGQMPAAMIDALKKTQFVGNYNTTDILMKGADVRASRSLFALPAGNAQLGVGADWRSTSYAQMPNAAVANAEILFDDPQPSFDFSRKNAGAYGELLVPVLKNLEITGSLRYDSISKITDSVKNVTVGKDQSATTYKLSARYQPSKTWLLRAAYGTGFKAASMSQIGQPLSDFGVTGGSYVCPLNAANGLASHPLAQYCPDGKGQLEAFQGGNPDLGPEKSKQWTIGTVFEPTANFSAKFDLWQVAIRNAVSNVSEGLITSNPNKYLSLYTTKYKASTGQKTLAIVFMPINIGQQENRGLDYDLLFKAKVDNVRLTNRLAGTWLLKSRYTTPGTSDQWETSLGQFGSNDAVSFRHVLHASSTAEYGNWTHTLGANYRSGYKDKHYTAEDCSVTVGDANGDCADVQLDVPHYYTFDWQTQYRLMKNLSITGGIQNLADKKPPLTLRNTGSHQLGYDPRYASAVGRTFYLSAQYQF</sequence>
<feature type="domain" description="TonB-dependent receptor plug" evidence="14">
    <location>
        <begin position="54"/>
        <end position="165"/>
    </location>
</feature>
<evidence type="ECO:0000256" key="1">
    <source>
        <dbReference type="ARBA" id="ARBA00004571"/>
    </source>
</evidence>
<keyword evidence="12" id="KW-0732">Signal</keyword>
<dbReference type="PANTHER" id="PTHR47234">
    <property type="match status" value="1"/>
</dbReference>
<dbReference type="Proteomes" id="UP001206126">
    <property type="component" value="Unassembled WGS sequence"/>
</dbReference>
<organism evidence="15 16">
    <name type="scientific">Massilia agilis</name>
    <dbReference type="NCBI Taxonomy" id="1811226"/>
    <lineage>
        <taxon>Bacteria</taxon>
        <taxon>Pseudomonadati</taxon>
        <taxon>Pseudomonadota</taxon>
        <taxon>Betaproteobacteria</taxon>
        <taxon>Burkholderiales</taxon>
        <taxon>Oxalobacteraceae</taxon>
        <taxon>Telluria group</taxon>
        <taxon>Massilia</taxon>
    </lineage>
</organism>
<keyword evidence="3 10" id="KW-0813">Transport</keyword>
<evidence type="ECO:0000256" key="11">
    <source>
        <dbReference type="RuleBase" id="RU003357"/>
    </source>
</evidence>
<accession>A0ABT2DC91</accession>
<feature type="signal peptide" evidence="12">
    <location>
        <begin position="1"/>
        <end position="28"/>
    </location>
</feature>
<dbReference type="RefSeq" id="WP_258822701.1">
    <property type="nucleotide sequence ID" value="NZ_JANUHB010000002.1"/>
</dbReference>
<dbReference type="InterPro" id="IPR036942">
    <property type="entry name" value="Beta-barrel_TonB_sf"/>
</dbReference>
<evidence type="ECO:0000256" key="4">
    <source>
        <dbReference type="ARBA" id="ARBA00022452"/>
    </source>
</evidence>
<keyword evidence="8 15" id="KW-0675">Receptor</keyword>
<comment type="caution">
    <text evidence="15">The sequence shown here is derived from an EMBL/GenBank/DDBJ whole genome shotgun (WGS) entry which is preliminary data.</text>
</comment>
<dbReference type="InterPro" id="IPR039426">
    <property type="entry name" value="TonB-dep_rcpt-like"/>
</dbReference>
<evidence type="ECO:0000256" key="9">
    <source>
        <dbReference type="ARBA" id="ARBA00023237"/>
    </source>
</evidence>
<keyword evidence="4 10" id="KW-1134">Transmembrane beta strand</keyword>
<evidence type="ECO:0000256" key="3">
    <source>
        <dbReference type="ARBA" id="ARBA00022448"/>
    </source>
</evidence>
<evidence type="ECO:0000256" key="5">
    <source>
        <dbReference type="ARBA" id="ARBA00022692"/>
    </source>
</evidence>
<comment type="subcellular location">
    <subcellularLocation>
        <location evidence="1 10">Cell outer membrane</location>
        <topology evidence="1 10">Multi-pass membrane protein</topology>
    </subcellularLocation>
</comment>
<dbReference type="Gene3D" id="2.40.170.20">
    <property type="entry name" value="TonB-dependent receptor, beta-barrel domain"/>
    <property type="match status" value="1"/>
</dbReference>
<dbReference type="InterPro" id="IPR000531">
    <property type="entry name" value="Beta-barrel_TonB"/>
</dbReference>
<dbReference type="InterPro" id="IPR012910">
    <property type="entry name" value="Plug_dom"/>
</dbReference>
<evidence type="ECO:0000259" key="13">
    <source>
        <dbReference type="Pfam" id="PF00593"/>
    </source>
</evidence>
<dbReference type="Pfam" id="PF07715">
    <property type="entry name" value="Plug"/>
    <property type="match status" value="1"/>
</dbReference>
<reference evidence="15 16" key="1">
    <citation type="submission" date="2022-08" db="EMBL/GenBank/DDBJ databases">
        <title>Reclassification of Massilia species as members of the genera Telluria, Duganella, Pseudoduganella, Mokoshia gen. nov. and Zemynaea gen. nov. using orthogonal and non-orthogonal genome-based approaches.</title>
        <authorList>
            <person name="Bowman J.P."/>
        </authorList>
    </citation>
    <scope>NUCLEOTIDE SEQUENCE [LARGE SCALE GENOMIC DNA]</scope>
    <source>
        <strain evidence="15 16">JCM 31605</strain>
    </source>
</reference>
<keyword evidence="7 10" id="KW-0472">Membrane</keyword>
<dbReference type="PROSITE" id="PS52016">
    <property type="entry name" value="TONB_DEPENDENT_REC_3"/>
    <property type="match status" value="1"/>
</dbReference>
<keyword evidence="6 11" id="KW-0798">TonB box</keyword>
<comment type="similarity">
    <text evidence="2 10 11">Belongs to the TonB-dependent receptor family.</text>
</comment>
<dbReference type="EMBL" id="JANUHB010000002">
    <property type="protein sequence ID" value="MCS0808951.1"/>
    <property type="molecule type" value="Genomic_DNA"/>
</dbReference>